<dbReference type="InterPro" id="IPR019734">
    <property type="entry name" value="TPR_rpt"/>
</dbReference>
<dbReference type="Proteomes" id="UP000663848">
    <property type="component" value="Unassembled WGS sequence"/>
</dbReference>
<organism evidence="5 6">
    <name type="scientific">Rotaria socialis</name>
    <dbReference type="NCBI Taxonomy" id="392032"/>
    <lineage>
        <taxon>Eukaryota</taxon>
        <taxon>Metazoa</taxon>
        <taxon>Spiralia</taxon>
        <taxon>Gnathifera</taxon>
        <taxon>Rotifera</taxon>
        <taxon>Eurotatoria</taxon>
        <taxon>Bdelloidea</taxon>
        <taxon>Philodinida</taxon>
        <taxon>Philodinidae</taxon>
        <taxon>Rotaria</taxon>
    </lineage>
</organism>
<dbReference type="PROSITE" id="PS50005">
    <property type="entry name" value="TPR"/>
    <property type="match status" value="1"/>
</dbReference>
<feature type="compositionally biased region" description="Basic and acidic residues" evidence="4">
    <location>
        <begin position="473"/>
        <end position="488"/>
    </location>
</feature>
<protein>
    <submittedName>
        <fullName evidence="5">Uncharacterized protein</fullName>
    </submittedName>
</protein>
<evidence type="ECO:0000313" key="5">
    <source>
        <dbReference type="EMBL" id="CAF4816949.1"/>
    </source>
</evidence>
<dbReference type="SUPFAM" id="SSF48452">
    <property type="entry name" value="TPR-like"/>
    <property type="match status" value="1"/>
</dbReference>
<accession>A0A821Q2M7</accession>
<evidence type="ECO:0000256" key="1">
    <source>
        <dbReference type="ARBA" id="ARBA00022737"/>
    </source>
</evidence>
<feature type="non-terminal residue" evidence="5">
    <location>
        <position position="1"/>
    </location>
</feature>
<dbReference type="PANTHER" id="PTHR45641">
    <property type="entry name" value="TETRATRICOPEPTIDE REPEAT PROTEIN (AFU_ORTHOLOGUE AFUA_6G03870)"/>
    <property type="match status" value="1"/>
</dbReference>
<reference evidence="5" key="1">
    <citation type="submission" date="2021-02" db="EMBL/GenBank/DDBJ databases">
        <authorList>
            <person name="Nowell W R."/>
        </authorList>
    </citation>
    <scope>NUCLEOTIDE SEQUENCE</scope>
</reference>
<gene>
    <name evidence="5" type="ORF">QYT958_LOCUS24819</name>
</gene>
<keyword evidence="2 3" id="KW-0802">TPR repeat</keyword>
<dbReference type="SMART" id="SM00028">
    <property type="entry name" value="TPR"/>
    <property type="match status" value="4"/>
</dbReference>
<feature type="repeat" description="TPR" evidence="3">
    <location>
        <begin position="371"/>
        <end position="404"/>
    </location>
</feature>
<name>A0A821Q2M7_9BILA</name>
<dbReference type="PANTHER" id="PTHR45641:SF19">
    <property type="entry name" value="NEPHROCYSTIN-3"/>
    <property type="match status" value="1"/>
</dbReference>
<evidence type="ECO:0000313" key="6">
    <source>
        <dbReference type="Proteomes" id="UP000663848"/>
    </source>
</evidence>
<proteinExistence type="predicted"/>
<dbReference type="AlphaFoldDB" id="A0A821Q2M7"/>
<comment type="caution">
    <text evidence="5">The sequence shown here is derived from an EMBL/GenBank/DDBJ whole genome shotgun (WGS) entry which is preliminary data.</text>
</comment>
<sequence length="504" mass="57916">MQTSVNKYVWIDSFMYTNIVKQKAKDSIQGGDPPKSGLEYVLFEIEINPSLETQPWANISNCSVPRDKEEILFSPATLFKIESVHRNEEVNSSNTKYNIQMKLSSLKDDKLNDLSSYLKQNIESEANLETLCSLIIQTGQLHQAKDYYHHIIKAPSSDNELRMICCKCLGNIYYKRQEFQIAVNNFNKQEFHNALNNYSKKEPRNAINNYKKQKLQKAIKYYSDAIKLTNSVKYRSNLKAKCCMSLADAYKRCDKTEDALQYYEIALKCFEKDKPCLDAASCFSKIGSICEEKHANGEANANDKASEAFTKAVEGIKKIQSDDPLYKIQLLENESALYRNQCNLEKAIECLNKDALKISTKYFTANDPKIARLHRRIGDLYLDYGDIVSALTSYHKAAEIYYNADLVEDDCYESVKHLIRRCDVLLKKGSKLKSQTDNQVASLSQNQLQTVDLVNENYNQSTNIRRKRIRTPKPTDTDNHNPIHEVERSSQPSHRNITYGRDPD</sequence>
<dbReference type="Gene3D" id="1.25.40.10">
    <property type="entry name" value="Tetratricopeptide repeat domain"/>
    <property type="match status" value="2"/>
</dbReference>
<feature type="region of interest" description="Disordered" evidence="4">
    <location>
        <begin position="459"/>
        <end position="504"/>
    </location>
</feature>
<keyword evidence="1" id="KW-0677">Repeat</keyword>
<dbReference type="EMBL" id="CAJOBR010005411">
    <property type="protein sequence ID" value="CAF4816949.1"/>
    <property type="molecule type" value="Genomic_DNA"/>
</dbReference>
<evidence type="ECO:0000256" key="2">
    <source>
        <dbReference type="ARBA" id="ARBA00022803"/>
    </source>
</evidence>
<evidence type="ECO:0000256" key="4">
    <source>
        <dbReference type="SAM" id="MobiDB-lite"/>
    </source>
</evidence>
<dbReference type="PROSITE" id="PS51996">
    <property type="entry name" value="TR_MART"/>
    <property type="match status" value="1"/>
</dbReference>
<dbReference type="InterPro" id="IPR011990">
    <property type="entry name" value="TPR-like_helical_dom_sf"/>
</dbReference>
<evidence type="ECO:0000256" key="3">
    <source>
        <dbReference type="PROSITE-ProRule" id="PRU00339"/>
    </source>
</evidence>
<dbReference type="SUPFAM" id="SSF56399">
    <property type="entry name" value="ADP-ribosylation"/>
    <property type="match status" value="1"/>
</dbReference>